<dbReference type="STRING" id="451379.A0A158R490"/>
<accession>A0A158R490</accession>
<evidence type="ECO:0000256" key="1">
    <source>
        <dbReference type="SAM" id="Coils"/>
    </source>
</evidence>
<dbReference type="WBParaSite" id="SMUV_0000271401-mRNA-1">
    <property type="protein sequence ID" value="SMUV_0000271401-mRNA-1"/>
    <property type="gene ID" value="SMUV_0000271401"/>
</dbReference>
<feature type="region of interest" description="Disordered" evidence="2">
    <location>
        <begin position="87"/>
        <end position="139"/>
    </location>
</feature>
<dbReference type="AlphaFoldDB" id="A0A158R490"/>
<feature type="compositionally biased region" description="Polar residues" evidence="2">
    <location>
        <begin position="104"/>
        <end position="124"/>
    </location>
</feature>
<keyword evidence="3" id="KW-1185">Reference proteome</keyword>
<name>A0A158R490_9BILA</name>
<proteinExistence type="predicted"/>
<dbReference type="Proteomes" id="UP000046393">
    <property type="component" value="Unplaced"/>
</dbReference>
<organism evidence="3 4">
    <name type="scientific">Syphacia muris</name>
    <dbReference type="NCBI Taxonomy" id="451379"/>
    <lineage>
        <taxon>Eukaryota</taxon>
        <taxon>Metazoa</taxon>
        <taxon>Ecdysozoa</taxon>
        <taxon>Nematoda</taxon>
        <taxon>Chromadorea</taxon>
        <taxon>Rhabditida</taxon>
        <taxon>Spirurina</taxon>
        <taxon>Oxyuridomorpha</taxon>
        <taxon>Oxyuroidea</taxon>
        <taxon>Oxyuridae</taxon>
        <taxon>Syphacia</taxon>
    </lineage>
</organism>
<evidence type="ECO:0000256" key="2">
    <source>
        <dbReference type="SAM" id="MobiDB-lite"/>
    </source>
</evidence>
<evidence type="ECO:0000313" key="4">
    <source>
        <dbReference type="WBParaSite" id="SMUV_0000271401-mRNA-1"/>
    </source>
</evidence>
<evidence type="ECO:0000313" key="3">
    <source>
        <dbReference type="Proteomes" id="UP000046393"/>
    </source>
</evidence>
<sequence>MESVPKPYLRKGGGVTGKYMKLVSYPLLRKSSKDCSLSVHDSESSKASEQAVNVNLKSCSQGVNPHIALSPLSKRFNDIEIRPVTAETADSGYPEDENVILSDRSGTNSQPTVSCDVSDISNHQTLDEDARPSAGYDESGSFQSVIPDVASSSASGRRVFLHDAVYVLSRGNVLWIYDGSSYGLKQSLFNSTAEFELVEAEINACNNRSTTPLNCSQSSSLKAVKSKIDGQRKTAVTEKDCGSEYSVLSVPTLLNNGTEKISEKQFEKKTHSFSSLDRISCQNRLKKLLDVSDAEGDLREPVRQAFPEPLGKQINDLNVEEDKRPSVEPGHLSFKDDLESHVFDRFNRDGHWQETGAGLMDSNELTTQQKALAKQLRDLIMCLDIAFEKNTESEQLKISEINRLKRELATLKKVQKNKQDEESEIVKLLKEQVKDLRSHGLELGRKLTEEKSRKRAVEIKSKGQDKIIAQLKEENEKLISRLKIISGQKAEVRGRNAEEILSQKALRLATGRAPVTAFSKRTNPPFGFIDYNSVGSGEMNIIPLSNSKNTEKETCTISNASSSDAQLKTVHWNEPVATTADTQDASFPLTKNMHVMQTEDSTVGRTTLYRSLNGEFVSHTQTFCKCNFYEYMNGDTRWIDSMKKYQAKNLALPTFSVYYYAGVGATTVESMNGDILIRHFLKGQLEIYRSSGEITLVTCSGKRIETIKQPNSSENSFRVEMFDDSKNFRVIYKNGEEVHKLSGLESCFRADGSFAVFVECDDSIEFRGAAYAVRRFKNGDVKIRLTEIDTSISLLVADVGTVKHHLKPACCSQRYCVEWGKVARERFRRFHLISHRCNRAGV</sequence>
<feature type="coiled-coil region" evidence="1">
    <location>
        <begin position="401"/>
        <end position="431"/>
    </location>
</feature>
<protein>
    <submittedName>
        <fullName evidence="4">TMF_TATA_bd domain-containing protein</fullName>
    </submittedName>
</protein>
<reference evidence="4" key="1">
    <citation type="submission" date="2016-04" db="UniProtKB">
        <authorList>
            <consortium name="WormBaseParasite"/>
        </authorList>
    </citation>
    <scope>IDENTIFICATION</scope>
</reference>
<keyword evidence="1" id="KW-0175">Coiled coil</keyword>